<evidence type="ECO:0000313" key="3">
    <source>
        <dbReference type="EnsemblMetazoa" id="ASIC007245-PA"/>
    </source>
</evidence>
<keyword evidence="4" id="KW-1185">Reference proteome</keyword>
<evidence type="ECO:0000313" key="4">
    <source>
        <dbReference type="Proteomes" id="UP000030765"/>
    </source>
</evidence>
<accession>A0A084VPH7</accession>
<dbReference type="EnsemblMetazoa" id="ASIC007245-RA">
    <property type="protein sequence ID" value="ASIC007245-PA"/>
    <property type="gene ID" value="ASIC007245"/>
</dbReference>
<proteinExistence type="predicted"/>
<evidence type="ECO:0000256" key="1">
    <source>
        <dbReference type="SAM" id="MobiDB-lite"/>
    </source>
</evidence>
<dbReference type="VEuPathDB" id="VectorBase:ASIC007245"/>
<name>A0A084VPH7_ANOSI</name>
<sequence>MQHFSPEPENAPPTSTGSRKANERKDILPAGIQAGRKMAKKGKVFPPAPQPVHQFHFTFLHIERVENDRPEILFVSKAKPTTTRLT</sequence>
<reference evidence="3" key="2">
    <citation type="submission" date="2020-05" db="UniProtKB">
        <authorList>
            <consortium name="EnsemblMetazoa"/>
        </authorList>
    </citation>
    <scope>IDENTIFICATION</scope>
</reference>
<dbReference type="AlphaFoldDB" id="A0A084VPH7"/>
<protein>
    <submittedName>
        <fullName evidence="2 3">Biotin attachment protein</fullName>
    </submittedName>
</protein>
<reference evidence="2 4" key="1">
    <citation type="journal article" date="2014" name="BMC Genomics">
        <title>Genome sequence of Anopheles sinensis provides insight into genetics basis of mosquito competence for malaria parasites.</title>
        <authorList>
            <person name="Zhou D."/>
            <person name="Zhang D."/>
            <person name="Ding G."/>
            <person name="Shi L."/>
            <person name="Hou Q."/>
            <person name="Ye Y."/>
            <person name="Xu Y."/>
            <person name="Zhou H."/>
            <person name="Xiong C."/>
            <person name="Li S."/>
            <person name="Yu J."/>
            <person name="Hong S."/>
            <person name="Yu X."/>
            <person name="Zou P."/>
            <person name="Chen C."/>
            <person name="Chang X."/>
            <person name="Wang W."/>
            <person name="Lv Y."/>
            <person name="Sun Y."/>
            <person name="Ma L."/>
            <person name="Shen B."/>
            <person name="Zhu C."/>
        </authorList>
    </citation>
    <scope>NUCLEOTIDE SEQUENCE [LARGE SCALE GENOMIC DNA]</scope>
</reference>
<evidence type="ECO:0000313" key="2">
    <source>
        <dbReference type="EMBL" id="KFB39871.1"/>
    </source>
</evidence>
<organism evidence="2">
    <name type="scientific">Anopheles sinensis</name>
    <name type="common">Mosquito</name>
    <dbReference type="NCBI Taxonomy" id="74873"/>
    <lineage>
        <taxon>Eukaryota</taxon>
        <taxon>Metazoa</taxon>
        <taxon>Ecdysozoa</taxon>
        <taxon>Arthropoda</taxon>
        <taxon>Hexapoda</taxon>
        <taxon>Insecta</taxon>
        <taxon>Pterygota</taxon>
        <taxon>Neoptera</taxon>
        <taxon>Endopterygota</taxon>
        <taxon>Diptera</taxon>
        <taxon>Nematocera</taxon>
        <taxon>Culicoidea</taxon>
        <taxon>Culicidae</taxon>
        <taxon>Anophelinae</taxon>
        <taxon>Anopheles</taxon>
    </lineage>
</organism>
<dbReference type="EMBL" id="ATLV01015007">
    <property type="status" value="NOT_ANNOTATED_CDS"/>
    <property type="molecule type" value="Genomic_DNA"/>
</dbReference>
<feature type="region of interest" description="Disordered" evidence="1">
    <location>
        <begin position="1"/>
        <end position="26"/>
    </location>
</feature>
<dbReference type="Proteomes" id="UP000030765">
    <property type="component" value="Unassembled WGS sequence"/>
</dbReference>
<gene>
    <name evidence="2" type="ORF">ZHAS_00007245</name>
</gene>
<dbReference type="EMBL" id="KE524999">
    <property type="protein sequence ID" value="KFB39871.1"/>
    <property type="molecule type" value="Genomic_DNA"/>
</dbReference>